<sequence length="146" mass="15693">MHSPEDSSSSSTQKTSNWTDHQTSTPQPGLSPASPVQTPVSTNPASLSQSLISPQKQSTAEKGTSDASQPQGVRRKRGRPPKHKKPHAVPEHQIQSTSDSDPCSQREDQMNAFTVTQPLSSSSPVPEDRCQPPDAQTEVETQPLSS</sequence>
<dbReference type="AlphaFoldDB" id="A0AAN8LH39"/>
<accession>A0AAN8LH39</accession>
<proteinExistence type="predicted"/>
<feature type="compositionally biased region" description="Basic residues" evidence="1">
    <location>
        <begin position="73"/>
        <end position="87"/>
    </location>
</feature>
<feature type="compositionally biased region" description="Polar residues" evidence="1">
    <location>
        <begin position="93"/>
        <end position="103"/>
    </location>
</feature>
<dbReference type="Proteomes" id="UP001356427">
    <property type="component" value="Unassembled WGS sequence"/>
</dbReference>
<feature type="compositionally biased region" description="Polar residues" evidence="1">
    <location>
        <begin position="12"/>
        <end position="68"/>
    </location>
</feature>
<evidence type="ECO:0000256" key="1">
    <source>
        <dbReference type="SAM" id="MobiDB-lite"/>
    </source>
</evidence>
<gene>
    <name evidence="2" type="ORF">J4Q44_G00192150</name>
</gene>
<comment type="caution">
    <text evidence="2">The sequence shown here is derived from an EMBL/GenBank/DDBJ whole genome shotgun (WGS) entry which is preliminary data.</text>
</comment>
<reference evidence="2 3" key="1">
    <citation type="submission" date="2021-04" db="EMBL/GenBank/DDBJ databases">
        <authorList>
            <person name="De Guttry C."/>
            <person name="Zahm M."/>
            <person name="Klopp C."/>
            <person name="Cabau C."/>
            <person name="Louis A."/>
            <person name="Berthelot C."/>
            <person name="Parey E."/>
            <person name="Roest Crollius H."/>
            <person name="Montfort J."/>
            <person name="Robinson-Rechavi M."/>
            <person name="Bucao C."/>
            <person name="Bouchez O."/>
            <person name="Gislard M."/>
            <person name="Lluch J."/>
            <person name="Milhes M."/>
            <person name="Lampietro C."/>
            <person name="Lopez Roques C."/>
            <person name="Donnadieu C."/>
            <person name="Braasch I."/>
            <person name="Desvignes T."/>
            <person name="Postlethwait J."/>
            <person name="Bobe J."/>
            <person name="Wedekind C."/>
            <person name="Guiguen Y."/>
        </authorList>
    </citation>
    <scope>NUCLEOTIDE SEQUENCE [LARGE SCALE GENOMIC DNA]</scope>
    <source>
        <strain evidence="2">Cs_M1</strain>
        <tissue evidence="2">Blood</tissue>
    </source>
</reference>
<name>A0AAN8LH39_9TELE</name>
<organism evidence="2 3">
    <name type="scientific">Coregonus suidteri</name>
    <dbReference type="NCBI Taxonomy" id="861788"/>
    <lineage>
        <taxon>Eukaryota</taxon>
        <taxon>Metazoa</taxon>
        <taxon>Chordata</taxon>
        <taxon>Craniata</taxon>
        <taxon>Vertebrata</taxon>
        <taxon>Euteleostomi</taxon>
        <taxon>Actinopterygii</taxon>
        <taxon>Neopterygii</taxon>
        <taxon>Teleostei</taxon>
        <taxon>Protacanthopterygii</taxon>
        <taxon>Salmoniformes</taxon>
        <taxon>Salmonidae</taxon>
        <taxon>Coregoninae</taxon>
        <taxon>Coregonus</taxon>
    </lineage>
</organism>
<protein>
    <submittedName>
        <fullName evidence="2">Uncharacterized protein</fullName>
    </submittedName>
</protein>
<evidence type="ECO:0000313" key="3">
    <source>
        <dbReference type="Proteomes" id="UP001356427"/>
    </source>
</evidence>
<keyword evidence="3" id="KW-1185">Reference proteome</keyword>
<feature type="compositionally biased region" description="Polar residues" evidence="1">
    <location>
        <begin position="111"/>
        <end position="124"/>
    </location>
</feature>
<feature type="non-terminal residue" evidence="2">
    <location>
        <position position="146"/>
    </location>
</feature>
<evidence type="ECO:0000313" key="2">
    <source>
        <dbReference type="EMBL" id="KAK6311160.1"/>
    </source>
</evidence>
<feature type="region of interest" description="Disordered" evidence="1">
    <location>
        <begin position="1"/>
        <end position="146"/>
    </location>
</feature>
<dbReference type="EMBL" id="JAGTTL010000016">
    <property type="protein sequence ID" value="KAK6311160.1"/>
    <property type="molecule type" value="Genomic_DNA"/>
</dbReference>